<dbReference type="EMBL" id="JAEHJZ010000004">
    <property type="protein sequence ID" value="MBJ7879448.1"/>
    <property type="molecule type" value="Genomic_DNA"/>
</dbReference>
<protein>
    <submittedName>
        <fullName evidence="2">Endonuclease</fullName>
    </submittedName>
</protein>
<dbReference type="PANTHER" id="PTHR42834:SF1">
    <property type="entry name" value="ENDONUCLEASE_EXONUCLEASE_PHOSPHATASE FAMILY PROTEIN (AFU_ORTHOLOGUE AFUA_3G09210)"/>
    <property type="match status" value="1"/>
</dbReference>
<dbReference type="SUPFAM" id="SSF56219">
    <property type="entry name" value="DNase I-like"/>
    <property type="match status" value="1"/>
</dbReference>
<dbReference type="PANTHER" id="PTHR42834">
    <property type="entry name" value="ENDONUCLEASE/EXONUCLEASE/PHOSPHATASE FAMILY PROTEIN (AFU_ORTHOLOGUE AFUA_3G09210)"/>
    <property type="match status" value="1"/>
</dbReference>
<evidence type="ECO:0000259" key="1">
    <source>
        <dbReference type="Pfam" id="PF19580"/>
    </source>
</evidence>
<sequence length="333" mass="38474">MDVSLQHPNSDTHTIAFYNTENLFDHLNDPLIMDTDFLEKANKKWNKDRYETKVYKTGKAISKIGFDDLQKPPSLIGLAEVENDKVLTDLVQSTHLKDHNYGFVHYNSPDERGIDVALLYDKNSFRLETSETITLHVESKLGVRDYTRDILKVSGYLRDEKIHVLVNHWPSRHQESDATGHKRMYAAQRVIGLMNDIRDADVDAKIIVMGDFNDNPKNESIQFLKNEQRLYNPMETLLSYTRGSANHNYKWILFDQILMTDNLLAPKNGGLQFLKADIFDDSFLTQFSGKYKGQPFRTYVGKKYKGGYSDHFPVYIQLKEQQPLNGSDLHSET</sequence>
<gene>
    <name evidence="2" type="ORF">JEM65_02090</name>
</gene>
<dbReference type="Gene3D" id="3.60.10.10">
    <property type="entry name" value="Endonuclease/exonuclease/phosphatase"/>
    <property type="match status" value="1"/>
</dbReference>
<keyword evidence="3" id="KW-1185">Reference proteome</keyword>
<accession>A0A934NHA2</accession>
<dbReference type="InterPro" id="IPR036691">
    <property type="entry name" value="Endo/exonu/phosph_ase_sf"/>
</dbReference>
<evidence type="ECO:0000313" key="3">
    <source>
        <dbReference type="Proteomes" id="UP000662373"/>
    </source>
</evidence>
<comment type="caution">
    <text evidence="2">The sequence shown here is derived from an EMBL/GenBank/DDBJ whole genome shotgun (WGS) entry which is preliminary data.</text>
</comment>
<dbReference type="Pfam" id="PF19580">
    <property type="entry name" value="Exo_endo_phos_3"/>
    <property type="match status" value="1"/>
</dbReference>
<dbReference type="Proteomes" id="UP000662373">
    <property type="component" value="Unassembled WGS sequence"/>
</dbReference>
<name>A0A934NHA2_9FLAO</name>
<keyword evidence="2" id="KW-0255">Endonuclease</keyword>
<dbReference type="GO" id="GO:0004519">
    <property type="term" value="F:endonuclease activity"/>
    <property type="evidence" value="ECO:0007669"/>
    <property type="project" value="UniProtKB-KW"/>
</dbReference>
<evidence type="ECO:0000313" key="2">
    <source>
        <dbReference type="EMBL" id="MBJ7879448.1"/>
    </source>
</evidence>
<feature type="domain" description="Endonuclease/exonuclease/phosphatase" evidence="1">
    <location>
        <begin position="14"/>
        <end position="319"/>
    </location>
</feature>
<dbReference type="AlphaFoldDB" id="A0A934NHA2"/>
<proteinExistence type="predicted"/>
<reference evidence="2 3" key="1">
    <citation type="submission" date="2020-09" db="EMBL/GenBank/DDBJ databases">
        <title>Draft genome of Gelidibacter salicanalis PAMC21136.</title>
        <authorList>
            <person name="Park H."/>
        </authorList>
    </citation>
    <scope>NUCLEOTIDE SEQUENCE [LARGE SCALE GENOMIC DNA]</scope>
    <source>
        <strain evidence="2 3">PAMC21136</strain>
    </source>
</reference>
<organism evidence="2 3">
    <name type="scientific">Gelidibacter salicanalis</name>
    <dbReference type="NCBI Taxonomy" id="291193"/>
    <lineage>
        <taxon>Bacteria</taxon>
        <taxon>Pseudomonadati</taxon>
        <taxon>Bacteroidota</taxon>
        <taxon>Flavobacteriia</taxon>
        <taxon>Flavobacteriales</taxon>
        <taxon>Flavobacteriaceae</taxon>
        <taxon>Gelidibacter</taxon>
    </lineage>
</organism>
<keyword evidence="2" id="KW-0378">Hydrolase</keyword>
<dbReference type="InterPro" id="IPR005135">
    <property type="entry name" value="Endo/exonuclease/phosphatase"/>
</dbReference>
<keyword evidence="2" id="KW-0540">Nuclease</keyword>